<dbReference type="PANTHER" id="PTHR13391">
    <property type="entry name" value="MITOCHONDRIAL DISTRIBUTION REGULATOR MISATO"/>
    <property type="match status" value="1"/>
</dbReference>
<evidence type="ECO:0000313" key="9">
    <source>
        <dbReference type="Proteomes" id="UP001595075"/>
    </source>
</evidence>
<evidence type="ECO:0000256" key="5">
    <source>
        <dbReference type="SAM" id="MobiDB-lite"/>
    </source>
</evidence>
<reference evidence="8 9" key="1">
    <citation type="journal article" date="2024" name="Commun. Biol.">
        <title>Comparative genomic analysis of thermophilic fungi reveals convergent evolutionary adaptations and gene losses.</title>
        <authorList>
            <person name="Steindorff A.S."/>
            <person name="Aguilar-Pontes M.V."/>
            <person name="Robinson A.J."/>
            <person name="Andreopoulos B."/>
            <person name="LaButti K."/>
            <person name="Kuo A."/>
            <person name="Mondo S."/>
            <person name="Riley R."/>
            <person name="Otillar R."/>
            <person name="Haridas S."/>
            <person name="Lipzen A."/>
            <person name="Grimwood J."/>
            <person name="Schmutz J."/>
            <person name="Clum A."/>
            <person name="Reid I.D."/>
            <person name="Moisan M.C."/>
            <person name="Butler G."/>
            <person name="Nguyen T.T.M."/>
            <person name="Dewar K."/>
            <person name="Conant G."/>
            <person name="Drula E."/>
            <person name="Henrissat B."/>
            <person name="Hansel C."/>
            <person name="Singer S."/>
            <person name="Hutchinson M.I."/>
            <person name="de Vries R.P."/>
            <person name="Natvig D.O."/>
            <person name="Powell A.J."/>
            <person name="Tsang A."/>
            <person name="Grigoriev I.V."/>
        </authorList>
    </citation>
    <scope>NUCLEOTIDE SEQUENCE [LARGE SCALE GENOMIC DNA]</scope>
    <source>
        <strain evidence="8 9">CBS 494.80</strain>
    </source>
</reference>
<evidence type="ECO:0000259" key="7">
    <source>
        <dbReference type="Pfam" id="PF14881"/>
    </source>
</evidence>
<feature type="domain" description="DML1/Misato tubulin" evidence="7">
    <location>
        <begin position="120"/>
        <end position="303"/>
    </location>
</feature>
<proteinExistence type="inferred from homology"/>
<dbReference type="EMBL" id="JAZHXI010000002">
    <property type="protein sequence ID" value="KAL2074570.1"/>
    <property type="molecule type" value="Genomic_DNA"/>
</dbReference>
<evidence type="ECO:0008006" key="10">
    <source>
        <dbReference type="Google" id="ProtNLM"/>
    </source>
</evidence>
<evidence type="ECO:0000256" key="1">
    <source>
        <dbReference type="ARBA" id="ARBA00003757"/>
    </source>
</evidence>
<sequence>MHEIITLQLGQRSNYLAAHFWNTQESYFTYSKDEEPLVDHDIHFRPGVGADGSETFTPRTLIYDLKGGFGSLRKINALYEIEEPTVPQGLWNGPTIVQRQPAIEQSAYQQSLDQGLEPQPLTTDSVRYWSDFNRVYYHPKSIVQLNEYELGSALMPFENWNVGEELFNSLDKEHDLLDRDLRSFAEEADHMQGIQMIAGIDDAWGGFAARYMDRIRDEYGKTTVYFWGLEDGFKSTPRERRFTQMSNTARSISEIAPQASLFVPMTIPSTVLPSYVIIDPKSRWHVGGLFSTAYETMTLASRLRLHNGARESLDELVNVLNVNGNQNIAKLRMSIDQKSAPNGHHRSARLEIRAQSRDTRLPSQERRIEETPSHDDNELKTLDMDFFPAEASEQGRGRRAIKTPHVFGQTETYRADNQKENETEETDEEAGHERARRRAAGLPIIQKTRISLSYPLLDSFPHIFAHTSTASSLGVSTSLSTDTTVALRIKNLQYIVSRAIGVDEREALSNSLGELAEAYEEGWDSGTDEDDD</sequence>
<comment type="caution">
    <text evidence="8">The sequence shown here is derived from an EMBL/GenBank/DDBJ whole genome shotgun (WGS) entry which is preliminary data.</text>
</comment>
<comment type="function">
    <text evidence="1">Involved in the partitioning of the mitochondrial organelle and mitochondrial DNA (mtDNA) inheritance.</text>
</comment>
<protein>
    <recommendedName>
        <fullName evidence="10">Tubulin nucleotide-binding domain-like protein</fullName>
    </recommendedName>
</protein>
<dbReference type="InterPro" id="IPR049942">
    <property type="entry name" value="DML1/Misato"/>
</dbReference>
<dbReference type="CDD" id="cd06060">
    <property type="entry name" value="misato"/>
    <property type="match status" value="1"/>
</dbReference>
<name>A0ABR4CXG5_9HELO</name>
<dbReference type="SUPFAM" id="SSF52490">
    <property type="entry name" value="Tubulin nucleotide-binding domain-like"/>
    <property type="match status" value="1"/>
</dbReference>
<dbReference type="InterPro" id="IPR036525">
    <property type="entry name" value="Tubulin/FtsZ_GTPase_sf"/>
</dbReference>
<feature type="region of interest" description="Disordered" evidence="5">
    <location>
        <begin position="336"/>
        <end position="379"/>
    </location>
</feature>
<comment type="similarity">
    <text evidence="3">Belongs to the misato family.</text>
</comment>
<dbReference type="InterPro" id="IPR029209">
    <property type="entry name" value="DML1/Misato_tubulin"/>
</dbReference>
<dbReference type="Gene3D" id="3.40.50.1440">
    <property type="entry name" value="Tubulin/FtsZ, GTPase domain"/>
    <property type="match status" value="1"/>
</dbReference>
<dbReference type="Pfam" id="PF14881">
    <property type="entry name" value="Tubulin_3"/>
    <property type="match status" value="1"/>
</dbReference>
<evidence type="ECO:0000256" key="2">
    <source>
        <dbReference type="ARBA" id="ARBA00004173"/>
    </source>
</evidence>
<feature type="compositionally biased region" description="Basic and acidic residues" evidence="5">
    <location>
        <begin position="348"/>
        <end position="379"/>
    </location>
</feature>
<dbReference type="InterPro" id="IPR019605">
    <property type="entry name" value="Misato_II_tubulin-like"/>
</dbReference>
<comment type="subcellular location">
    <subcellularLocation>
        <location evidence="2">Mitochondrion</location>
    </subcellularLocation>
</comment>
<dbReference type="Pfam" id="PF10644">
    <property type="entry name" value="Misat_Tub_SegII"/>
    <property type="match status" value="1"/>
</dbReference>
<organism evidence="8 9">
    <name type="scientific">Oculimacula yallundae</name>
    <dbReference type="NCBI Taxonomy" id="86028"/>
    <lineage>
        <taxon>Eukaryota</taxon>
        <taxon>Fungi</taxon>
        <taxon>Dikarya</taxon>
        <taxon>Ascomycota</taxon>
        <taxon>Pezizomycotina</taxon>
        <taxon>Leotiomycetes</taxon>
        <taxon>Helotiales</taxon>
        <taxon>Ploettnerulaceae</taxon>
        <taxon>Oculimacula</taxon>
    </lineage>
</organism>
<feature type="region of interest" description="Disordered" evidence="5">
    <location>
        <begin position="412"/>
        <end position="438"/>
    </location>
</feature>
<evidence type="ECO:0000256" key="3">
    <source>
        <dbReference type="ARBA" id="ARBA00008507"/>
    </source>
</evidence>
<gene>
    <name evidence="8" type="ORF">VTL71DRAFT_8348</name>
</gene>
<dbReference type="PANTHER" id="PTHR13391:SF0">
    <property type="entry name" value="PROTEIN MISATO HOMOLOG 1"/>
    <property type="match status" value="1"/>
</dbReference>
<evidence type="ECO:0000313" key="8">
    <source>
        <dbReference type="EMBL" id="KAL2074570.1"/>
    </source>
</evidence>
<evidence type="ECO:0000256" key="4">
    <source>
        <dbReference type="ARBA" id="ARBA00023128"/>
    </source>
</evidence>
<keyword evidence="4" id="KW-0496">Mitochondrion</keyword>
<feature type="domain" description="Misato Segment II tubulin-like" evidence="6">
    <location>
        <begin position="2"/>
        <end position="114"/>
    </location>
</feature>
<accession>A0ABR4CXG5</accession>
<dbReference type="Proteomes" id="UP001595075">
    <property type="component" value="Unassembled WGS sequence"/>
</dbReference>
<keyword evidence="9" id="KW-1185">Reference proteome</keyword>
<evidence type="ECO:0000259" key="6">
    <source>
        <dbReference type="Pfam" id="PF10644"/>
    </source>
</evidence>